<evidence type="ECO:0000256" key="1">
    <source>
        <dbReference type="SAM" id="MobiDB-lite"/>
    </source>
</evidence>
<sequence length="101" mass="11385">MALQRRTNLQRVESGFYQPYQELSKPRGGPDQASPLGAVADSIGDRLVLSIRGESILLSFFLLIDRKASVQGLRAQIRDPGIKDEIYPKEKEEEKRTLEAK</sequence>
<gene>
    <name evidence="2" type="ORF">DCAF_LOCUS49</name>
</gene>
<dbReference type="AlphaFoldDB" id="A0AAV1QNU2"/>
<name>A0AAV1QNU2_9ROSI</name>
<reference evidence="2 3" key="1">
    <citation type="submission" date="2024-01" db="EMBL/GenBank/DDBJ databases">
        <authorList>
            <person name="Waweru B."/>
        </authorList>
    </citation>
    <scope>NUCLEOTIDE SEQUENCE [LARGE SCALE GENOMIC DNA]</scope>
</reference>
<accession>A0AAV1QNU2</accession>
<dbReference type="EMBL" id="CAWUPB010000002">
    <property type="protein sequence ID" value="CAK7322440.1"/>
    <property type="molecule type" value="Genomic_DNA"/>
</dbReference>
<comment type="caution">
    <text evidence="2">The sequence shown here is derived from an EMBL/GenBank/DDBJ whole genome shotgun (WGS) entry which is preliminary data.</text>
</comment>
<protein>
    <submittedName>
        <fullName evidence="2">Uncharacterized protein</fullName>
    </submittedName>
</protein>
<feature type="region of interest" description="Disordered" evidence="1">
    <location>
        <begin position="1"/>
        <end position="36"/>
    </location>
</feature>
<proteinExistence type="predicted"/>
<keyword evidence="3" id="KW-1185">Reference proteome</keyword>
<evidence type="ECO:0000313" key="2">
    <source>
        <dbReference type="EMBL" id="CAK7322440.1"/>
    </source>
</evidence>
<evidence type="ECO:0000313" key="3">
    <source>
        <dbReference type="Proteomes" id="UP001314170"/>
    </source>
</evidence>
<organism evidence="2 3">
    <name type="scientific">Dovyalis caffra</name>
    <dbReference type="NCBI Taxonomy" id="77055"/>
    <lineage>
        <taxon>Eukaryota</taxon>
        <taxon>Viridiplantae</taxon>
        <taxon>Streptophyta</taxon>
        <taxon>Embryophyta</taxon>
        <taxon>Tracheophyta</taxon>
        <taxon>Spermatophyta</taxon>
        <taxon>Magnoliopsida</taxon>
        <taxon>eudicotyledons</taxon>
        <taxon>Gunneridae</taxon>
        <taxon>Pentapetalae</taxon>
        <taxon>rosids</taxon>
        <taxon>fabids</taxon>
        <taxon>Malpighiales</taxon>
        <taxon>Salicaceae</taxon>
        <taxon>Flacourtieae</taxon>
        <taxon>Dovyalis</taxon>
    </lineage>
</organism>
<feature type="compositionally biased region" description="Polar residues" evidence="1">
    <location>
        <begin position="1"/>
        <end position="11"/>
    </location>
</feature>
<dbReference type="Proteomes" id="UP001314170">
    <property type="component" value="Unassembled WGS sequence"/>
</dbReference>